<organism evidence="2 3">
    <name type="scientific">Mucor velutinosus</name>
    <dbReference type="NCBI Taxonomy" id="708070"/>
    <lineage>
        <taxon>Eukaryota</taxon>
        <taxon>Fungi</taxon>
        <taxon>Fungi incertae sedis</taxon>
        <taxon>Mucoromycota</taxon>
        <taxon>Mucoromycotina</taxon>
        <taxon>Mucoromycetes</taxon>
        <taxon>Mucorales</taxon>
        <taxon>Mucorineae</taxon>
        <taxon>Mucoraceae</taxon>
        <taxon>Mucor</taxon>
    </lineage>
</organism>
<reference evidence="2 3" key="1">
    <citation type="submission" date="2022-11" db="EMBL/GenBank/DDBJ databases">
        <title>Mucor velutinosus strain NIH1002 WGS.</title>
        <authorList>
            <person name="Subramanian P."/>
            <person name="Mullikin J.C."/>
            <person name="Segre J.A."/>
            <person name="Zelazny A.M."/>
        </authorList>
    </citation>
    <scope>NUCLEOTIDE SEQUENCE [LARGE SCALE GENOMIC DNA]</scope>
    <source>
        <strain evidence="2 3">NIH1002</strain>
    </source>
</reference>
<accession>A0AAN7DJV6</accession>
<name>A0AAN7DJV6_9FUNG</name>
<dbReference type="InterPro" id="IPR036047">
    <property type="entry name" value="F-box-like_dom_sf"/>
</dbReference>
<proteinExistence type="predicted"/>
<evidence type="ECO:0000313" key="3">
    <source>
        <dbReference type="Proteomes" id="UP001304243"/>
    </source>
</evidence>
<evidence type="ECO:0000313" key="2">
    <source>
        <dbReference type="EMBL" id="KAK4518098.1"/>
    </source>
</evidence>
<dbReference type="EMBL" id="JASEJX010000013">
    <property type="protein sequence ID" value="KAK4518098.1"/>
    <property type="molecule type" value="Genomic_DNA"/>
</dbReference>
<gene>
    <name evidence="2" type="ORF">ATC70_001449</name>
</gene>
<sequence length="323" mass="37135">MLSQLPTELLYQVFDQLESYQDLSNLSFTCHRMFLISQGTTLRRKLFKRLFRVEQNKIFLQDNELFIQLCHFIEASKISPTSSSIMDVLEQQIKTSHFVAYDYPSNAVKGKILDVFRSQCQEVKDNLAGIAISKATRHITQSGPRRVYYDVTVDDKKYKCIFYDLDKVVAFVDNSLYTVHRGTMEFKDEGILSDVSWSAIFKAKQSQANNMVLPSVDMPLSGSFSSKMMPNTQVHLIPRTPSGWRPCLLHTFQHCVLQANIKKGCLVRNQTFDYVFVYENRHDDAICIEFCSTGESSTELVSRGYLLMKEHVIQWNTTTPTAP</sequence>
<dbReference type="Pfam" id="PF12937">
    <property type="entry name" value="F-box-like"/>
    <property type="match status" value="1"/>
</dbReference>
<feature type="domain" description="F-box" evidence="1">
    <location>
        <begin position="1"/>
        <end position="50"/>
    </location>
</feature>
<dbReference type="InterPro" id="IPR001810">
    <property type="entry name" value="F-box_dom"/>
</dbReference>
<evidence type="ECO:0000259" key="1">
    <source>
        <dbReference type="PROSITE" id="PS50181"/>
    </source>
</evidence>
<dbReference type="SUPFAM" id="SSF81383">
    <property type="entry name" value="F-box domain"/>
    <property type="match status" value="1"/>
</dbReference>
<comment type="caution">
    <text evidence="2">The sequence shown here is derived from an EMBL/GenBank/DDBJ whole genome shotgun (WGS) entry which is preliminary data.</text>
</comment>
<dbReference type="Gene3D" id="1.20.1280.50">
    <property type="match status" value="1"/>
</dbReference>
<dbReference type="AlphaFoldDB" id="A0AAN7DJV6"/>
<keyword evidence="3" id="KW-1185">Reference proteome</keyword>
<dbReference type="PROSITE" id="PS50181">
    <property type="entry name" value="FBOX"/>
    <property type="match status" value="1"/>
</dbReference>
<dbReference type="RefSeq" id="XP_064684764.1">
    <property type="nucleotide sequence ID" value="XM_064820844.1"/>
</dbReference>
<dbReference type="GeneID" id="89945151"/>
<dbReference type="Proteomes" id="UP001304243">
    <property type="component" value="Unassembled WGS sequence"/>
</dbReference>
<protein>
    <recommendedName>
        <fullName evidence="1">F-box domain-containing protein</fullName>
    </recommendedName>
</protein>